<feature type="region of interest" description="Disordered" evidence="2">
    <location>
        <begin position="1"/>
        <end position="40"/>
    </location>
</feature>
<dbReference type="Pfam" id="PF05691">
    <property type="entry name" value="Raffinose_syn"/>
    <property type="match status" value="1"/>
</dbReference>
<accession>A0A392M7J4</accession>
<keyword evidence="1" id="KW-0119">Carbohydrate metabolism</keyword>
<evidence type="ECO:0000313" key="4">
    <source>
        <dbReference type="Proteomes" id="UP000265520"/>
    </source>
</evidence>
<feature type="compositionally biased region" description="Basic and acidic residues" evidence="2">
    <location>
        <begin position="16"/>
        <end position="34"/>
    </location>
</feature>
<gene>
    <name evidence="3" type="ORF">A2U01_0004110</name>
</gene>
<dbReference type="InterPro" id="IPR008811">
    <property type="entry name" value="Glycosyl_hydrolases_36"/>
</dbReference>
<organism evidence="3 4">
    <name type="scientific">Trifolium medium</name>
    <dbReference type="NCBI Taxonomy" id="97028"/>
    <lineage>
        <taxon>Eukaryota</taxon>
        <taxon>Viridiplantae</taxon>
        <taxon>Streptophyta</taxon>
        <taxon>Embryophyta</taxon>
        <taxon>Tracheophyta</taxon>
        <taxon>Spermatophyta</taxon>
        <taxon>Magnoliopsida</taxon>
        <taxon>eudicotyledons</taxon>
        <taxon>Gunneridae</taxon>
        <taxon>Pentapetalae</taxon>
        <taxon>rosids</taxon>
        <taxon>fabids</taxon>
        <taxon>Fabales</taxon>
        <taxon>Fabaceae</taxon>
        <taxon>Papilionoideae</taxon>
        <taxon>50 kb inversion clade</taxon>
        <taxon>NPAAA clade</taxon>
        <taxon>Hologalegina</taxon>
        <taxon>IRL clade</taxon>
        <taxon>Trifolieae</taxon>
        <taxon>Trifolium</taxon>
    </lineage>
</organism>
<evidence type="ECO:0000256" key="1">
    <source>
        <dbReference type="ARBA" id="ARBA00023277"/>
    </source>
</evidence>
<keyword evidence="4" id="KW-1185">Reference proteome</keyword>
<dbReference type="AlphaFoldDB" id="A0A392M7J4"/>
<keyword evidence="3" id="KW-0328">Glycosyltransferase</keyword>
<dbReference type="GO" id="GO:0016757">
    <property type="term" value="F:glycosyltransferase activity"/>
    <property type="evidence" value="ECO:0007669"/>
    <property type="project" value="UniProtKB-KW"/>
</dbReference>
<dbReference type="Proteomes" id="UP000265520">
    <property type="component" value="Unassembled WGS sequence"/>
</dbReference>
<reference evidence="3 4" key="1">
    <citation type="journal article" date="2018" name="Front. Plant Sci.">
        <title>Red Clover (Trifolium pratense) and Zigzag Clover (T. medium) - A Picture of Genomic Similarities and Differences.</title>
        <authorList>
            <person name="Dluhosova J."/>
            <person name="Istvanek J."/>
            <person name="Nedelnik J."/>
            <person name="Repkova J."/>
        </authorList>
    </citation>
    <scope>NUCLEOTIDE SEQUENCE [LARGE SCALE GENOMIC DNA]</scope>
    <source>
        <strain evidence="4">cv. 10/8</strain>
        <tissue evidence="3">Leaf</tissue>
    </source>
</reference>
<evidence type="ECO:0000256" key="2">
    <source>
        <dbReference type="SAM" id="MobiDB-lite"/>
    </source>
</evidence>
<evidence type="ECO:0000313" key="3">
    <source>
        <dbReference type="EMBL" id="MCH83291.1"/>
    </source>
</evidence>
<sequence>VSPPCPSGPDDAVLVSKKDVTNDFSKSDGGKEPGEPMPQNSCIFNFRRKRMGSSYLRASPKSYLASCGVHGVKVDVQNLIETLGSGYGGRVSLTKR</sequence>
<keyword evidence="3" id="KW-0808">Transferase</keyword>
<dbReference type="EMBL" id="LXQA010004931">
    <property type="protein sequence ID" value="MCH83291.1"/>
    <property type="molecule type" value="Genomic_DNA"/>
</dbReference>
<name>A0A392M7J4_9FABA</name>
<comment type="caution">
    <text evidence="3">The sequence shown here is derived from an EMBL/GenBank/DDBJ whole genome shotgun (WGS) entry which is preliminary data.</text>
</comment>
<protein>
    <submittedName>
        <fullName evidence="3">Putative galactinol-sucrose galactosyltransferase 2-like</fullName>
    </submittedName>
</protein>
<proteinExistence type="predicted"/>
<feature type="non-terminal residue" evidence="3">
    <location>
        <position position="1"/>
    </location>
</feature>